<keyword evidence="8" id="KW-0812">Transmembrane</keyword>
<evidence type="ECO:0000313" key="11">
    <source>
        <dbReference type="Proteomes" id="UP000694397"/>
    </source>
</evidence>
<dbReference type="SUPFAM" id="SSF48726">
    <property type="entry name" value="Immunoglobulin"/>
    <property type="match status" value="1"/>
</dbReference>
<dbReference type="SMART" id="SM00409">
    <property type="entry name" value="IG"/>
    <property type="match status" value="1"/>
</dbReference>
<comment type="subcellular location">
    <subcellularLocation>
        <location evidence="1">Cell membrane</location>
    </subcellularLocation>
</comment>
<feature type="transmembrane region" description="Helical" evidence="8">
    <location>
        <begin position="153"/>
        <end position="175"/>
    </location>
</feature>
<evidence type="ECO:0000256" key="2">
    <source>
        <dbReference type="ARBA" id="ARBA00022475"/>
    </source>
</evidence>
<dbReference type="PANTHER" id="PTHR19433">
    <property type="entry name" value="T-CELL RECEPTOR ALPHA CHAIN V REGION-RELATED"/>
    <property type="match status" value="1"/>
</dbReference>
<dbReference type="Pfam" id="PF07686">
    <property type="entry name" value="V-set"/>
    <property type="match status" value="1"/>
</dbReference>
<dbReference type="GeneTree" id="ENSGT00990000213513"/>
<keyword evidence="2" id="KW-1003">Cell membrane</keyword>
<keyword evidence="8" id="KW-1133">Transmembrane helix</keyword>
<dbReference type="CDD" id="cd00099">
    <property type="entry name" value="IgV"/>
    <property type="match status" value="1"/>
</dbReference>
<evidence type="ECO:0000259" key="9">
    <source>
        <dbReference type="SMART" id="SM00409"/>
    </source>
</evidence>
<proteinExistence type="predicted"/>
<evidence type="ECO:0000313" key="10">
    <source>
        <dbReference type="Ensembl" id="ENSSFOP00015069293.1"/>
    </source>
</evidence>
<reference evidence="10 11" key="1">
    <citation type="submission" date="2019-04" db="EMBL/GenBank/DDBJ databases">
        <authorList>
            <consortium name="Wellcome Sanger Institute Data Sharing"/>
        </authorList>
    </citation>
    <scope>NUCLEOTIDE SEQUENCE [LARGE SCALE GENOMIC DNA]</scope>
</reference>
<evidence type="ECO:0000256" key="4">
    <source>
        <dbReference type="ARBA" id="ARBA00022859"/>
    </source>
</evidence>
<dbReference type="GO" id="GO:0002376">
    <property type="term" value="P:immune system process"/>
    <property type="evidence" value="ECO:0007669"/>
    <property type="project" value="UniProtKB-KW"/>
</dbReference>
<dbReference type="InterPro" id="IPR013783">
    <property type="entry name" value="Ig-like_fold"/>
</dbReference>
<dbReference type="InterPro" id="IPR052051">
    <property type="entry name" value="TCR_complex_component"/>
</dbReference>
<evidence type="ECO:0000256" key="8">
    <source>
        <dbReference type="SAM" id="Phobius"/>
    </source>
</evidence>
<evidence type="ECO:0000256" key="7">
    <source>
        <dbReference type="ARBA" id="ARBA00023180"/>
    </source>
</evidence>
<organism evidence="10 11">
    <name type="scientific">Scleropages formosus</name>
    <name type="common">Asian bonytongue</name>
    <name type="synonym">Osteoglossum formosum</name>
    <dbReference type="NCBI Taxonomy" id="113540"/>
    <lineage>
        <taxon>Eukaryota</taxon>
        <taxon>Metazoa</taxon>
        <taxon>Chordata</taxon>
        <taxon>Craniata</taxon>
        <taxon>Vertebrata</taxon>
        <taxon>Euteleostomi</taxon>
        <taxon>Actinopterygii</taxon>
        <taxon>Neopterygii</taxon>
        <taxon>Teleostei</taxon>
        <taxon>Osteoglossocephala</taxon>
        <taxon>Osteoglossomorpha</taxon>
        <taxon>Osteoglossiformes</taxon>
        <taxon>Osteoglossidae</taxon>
        <taxon>Scleropages</taxon>
    </lineage>
</organism>
<dbReference type="OrthoDB" id="10010359at2759"/>
<keyword evidence="4" id="KW-0391">Immunity</keyword>
<keyword evidence="7" id="KW-0325">Glycoprotein</keyword>
<feature type="transmembrane region" description="Helical" evidence="8">
    <location>
        <begin position="124"/>
        <end position="141"/>
    </location>
</feature>
<accession>A0A8C9W295</accession>
<keyword evidence="5 8" id="KW-0472">Membrane</keyword>
<keyword evidence="3" id="KW-0732">Signal</keyword>
<dbReference type="InterPro" id="IPR036179">
    <property type="entry name" value="Ig-like_dom_sf"/>
</dbReference>
<dbReference type="GO" id="GO:0005886">
    <property type="term" value="C:plasma membrane"/>
    <property type="evidence" value="ECO:0007669"/>
    <property type="project" value="UniProtKB-SubCell"/>
</dbReference>
<dbReference type="Ensembl" id="ENSSFOT00015051096.1">
    <property type="protein sequence ID" value="ENSSFOP00015069293.1"/>
    <property type="gene ID" value="ENSSFOG00015032521.1"/>
</dbReference>
<reference evidence="10" key="3">
    <citation type="submission" date="2025-09" db="UniProtKB">
        <authorList>
            <consortium name="Ensembl"/>
        </authorList>
    </citation>
    <scope>IDENTIFICATION</scope>
</reference>
<keyword evidence="11" id="KW-1185">Reference proteome</keyword>
<dbReference type="AlphaFoldDB" id="A0A8C9W295"/>
<dbReference type="Gene3D" id="2.60.40.10">
    <property type="entry name" value="Immunoglobulins"/>
    <property type="match status" value="1"/>
</dbReference>
<evidence type="ECO:0000256" key="6">
    <source>
        <dbReference type="ARBA" id="ARBA00023157"/>
    </source>
</evidence>
<dbReference type="Proteomes" id="UP000694397">
    <property type="component" value="Chromosome 19"/>
</dbReference>
<feature type="domain" description="Immunoglobulin" evidence="9">
    <location>
        <begin position="21"/>
        <end position="127"/>
    </location>
</feature>
<dbReference type="PANTHER" id="PTHR19433:SF111">
    <property type="entry name" value="T CELL RECEPTOR ALPHA VARIABLE 4"/>
    <property type="match status" value="1"/>
</dbReference>
<evidence type="ECO:0000256" key="1">
    <source>
        <dbReference type="ARBA" id="ARBA00004236"/>
    </source>
</evidence>
<evidence type="ECO:0000256" key="3">
    <source>
        <dbReference type="ARBA" id="ARBA00022729"/>
    </source>
</evidence>
<dbReference type="GO" id="GO:0009617">
    <property type="term" value="P:response to bacterium"/>
    <property type="evidence" value="ECO:0007669"/>
    <property type="project" value="TreeGrafter"/>
</dbReference>
<protein>
    <recommendedName>
        <fullName evidence="9">Immunoglobulin domain-containing protein</fullName>
    </recommendedName>
</protein>
<name>A0A8C9W295_SCLFO</name>
<dbReference type="InterPro" id="IPR013106">
    <property type="entry name" value="Ig_V-set"/>
</dbReference>
<keyword evidence="6" id="KW-1015">Disulfide bond</keyword>
<dbReference type="InterPro" id="IPR003599">
    <property type="entry name" value="Ig_sub"/>
</dbReference>
<reference evidence="10" key="2">
    <citation type="submission" date="2025-08" db="UniProtKB">
        <authorList>
            <consortium name="Ensembl"/>
        </authorList>
    </citation>
    <scope>IDENTIFICATION</scope>
</reference>
<evidence type="ECO:0000256" key="5">
    <source>
        <dbReference type="ARBA" id="ARBA00023136"/>
    </source>
</evidence>
<sequence length="205" mass="23365">KPQAWAVKQTGVCHRESAAGVEKKVVKLGDNVTLHCSFTHLAETLWFGQRRHQTPFLILSVKTGRNGSLVSKCLPNTSESYIAEFNKENTSISLNILNIRASDLGLFYCLTTSGSMKYIGHGHLLYRGDVLTCIFYILLFWEDLDLNNDSRYGGLHTVSIMSNLHLLLVHIIFCLSNSPFKRISPQHNYSERLMIYFFLCIHLNR</sequence>